<evidence type="ECO:0000313" key="1">
    <source>
        <dbReference type="EMBL" id="KAG5577017.1"/>
    </source>
</evidence>
<protein>
    <submittedName>
        <fullName evidence="1">Uncharacterized protein</fullName>
    </submittedName>
</protein>
<dbReference type="AlphaFoldDB" id="A0A9J5WM77"/>
<reference evidence="1 2" key="1">
    <citation type="submission" date="2020-09" db="EMBL/GenBank/DDBJ databases">
        <title>De no assembly of potato wild relative species, Solanum commersonii.</title>
        <authorList>
            <person name="Cho K."/>
        </authorList>
    </citation>
    <scope>NUCLEOTIDE SEQUENCE [LARGE SCALE GENOMIC DNA]</scope>
    <source>
        <strain evidence="1">LZ3.2</strain>
        <tissue evidence="1">Leaf</tissue>
    </source>
</reference>
<organism evidence="1 2">
    <name type="scientific">Solanum commersonii</name>
    <name type="common">Commerson's wild potato</name>
    <name type="synonym">Commerson's nightshade</name>
    <dbReference type="NCBI Taxonomy" id="4109"/>
    <lineage>
        <taxon>Eukaryota</taxon>
        <taxon>Viridiplantae</taxon>
        <taxon>Streptophyta</taxon>
        <taxon>Embryophyta</taxon>
        <taxon>Tracheophyta</taxon>
        <taxon>Spermatophyta</taxon>
        <taxon>Magnoliopsida</taxon>
        <taxon>eudicotyledons</taxon>
        <taxon>Gunneridae</taxon>
        <taxon>Pentapetalae</taxon>
        <taxon>asterids</taxon>
        <taxon>lamiids</taxon>
        <taxon>Solanales</taxon>
        <taxon>Solanaceae</taxon>
        <taxon>Solanoideae</taxon>
        <taxon>Solaneae</taxon>
        <taxon>Solanum</taxon>
    </lineage>
</organism>
<gene>
    <name evidence="1" type="ORF">H5410_057151</name>
</gene>
<evidence type="ECO:0000313" key="2">
    <source>
        <dbReference type="Proteomes" id="UP000824120"/>
    </source>
</evidence>
<dbReference type="Proteomes" id="UP000824120">
    <property type="component" value="Chromosome 11"/>
</dbReference>
<keyword evidence="2" id="KW-1185">Reference proteome</keyword>
<dbReference type="EMBL" id="JACXVP010000011">
    <property type="protein sequence ID" value="KAG5577017.1"/>
    <property type="molecule type" value="Genomic_DNA"/>
</dbReference>
<proteinExistence type="predicted"/>
<comment type="caution">
    <text evidence="1">The sequence shown here is derived from an EMBL/GenBank/DDBJ whole genome shotgun (WGS) entry which is preliminary data.</text>
</comment>
<accession>A0A9J5WM77</accession>
<name>A0A9J5WM77_SOLCO</name>
<sequence length="88" mass="10170">MGLLLQFSLYSSRHLQRQLESIFTAERFLCLVLPSSVNRYKQKLTLFFFKDYTCPSSKLKYLIIGTEGSAVETNFVVQNPLVGRYIDP</sequence>